<dbReference type="Proteomes" id="UP000792457">
    <property type="component" value="Unassembled WGS sequence"/>
</dbReference>
<dbReference type="EMBL" id="KZ308483">
    <property type="protein sequence ID" value="KAG8230394.1"/>
    <property type="molecule type" value="Genomic_DNA"/>
</dbReference>
<name>A0A8K0K8D6_LADFU</name>
<comment type="caution">
    <text evidence="1">The sequence shown here is derived from an EMBL/GenBank/DDBJ whole genome shotgun (WGS) entry which is preliminary data.</text>
</comment>
<dbReference type="GO" id="GO:0005694">
    <property type="term" value="C:chromosome"/>
    <property type="evidence" value="ECO:0007669"/>
    <property type="project" value="UniProtKB-SubCell"/>
</dbReference>
<dbReference type="InterPro" id="IPR038751">
    <property type="entry name" value="INTS8"/>
</dbReference>
<dbReference type="GO" id="GO:0034472">
    <property type="term" value="P:snRNA 3'-end processing"/>
    <property type="evidence" value="ECO:0007669"/>
    <property type="project" value="InterPro"/>
</dbReference>
<proteinExistence type="predicted"/>
<protein>
    <submittedName>
        <fullName evidence="1">Uncharacterized protein</fullName>
    </submittedName>
</protein>
<sequence>MFWFEFLLNPSLLEEHLRKPSPDPSATELIIKFLAVAAGQKEAEKPETKNSDGEQKFCDVKNEMSFRVSKKVLALRLLSLKVAAFLKWDLTILETKWVIVLRWICCVFLTEE</sequence>
<dbReference type="PANTHER" id="PTHR13350">
    <property type="entry name" value="INTEGRATOR COMPLEX SUBUNIT 8"/>
    <property type="match status" value="1"/>
</dbReference>
<dbReference type="AlphaFoldDB" id="A0A8K0K8D6"/>
<reference evidence="1" key="2">
    <citation type="submission" date="2017-10" db="EMBL/GenBank/DDBJ databases">
        <title>Ladona fulva Genome sequencing and assembly.</title>
        <authorList>
            <person name="Murali S."/>
            <person name="Richards S."/>
            <person name="Bandaranaike D."/>
            <person name="Bellair M."/>
            <person name="Blankenburg K."/>
            <person name="Chao H."/>
            <person name="Dinh H."/>
            <person name="Doddapaneni H."/>
            <person name="Dugan-Rocha S."/>
            <person name="Elkadiri S."/>
            <person name="Gnanaolivu R."/>
            <person name="Hernandez B."/>
            <person name="Skinner E."/>
            <person name="Javaid M."/>
            <person name="Lee S."/>
            <person name="Li M."/>
            <person name="Ming W."/>
            <person name="Munidasa M."/>
            <person name="Muniz J."/>
            <person name="Nguyen L."/>
            <person name="Hughes D."/>
            <person name="Osuji N."/>
            <person name="Pu L.-L."/>
            <person name="Puazo M."/>
            <person name="Qu C."/>
            <person name="Quiroz J."/>
            <person name="Raj R."/>
            <person name="Weissenberger G."/>
            <person name="Xin Y."/>
            <person name="Zou X."/>
            <person name="Han Y."/>
            <person name="Worley K."/>
            <person name="Muzny D."/>
            <person name="Gibbs R."/>
        </authorList>
    </citation>
    <scope>NUCLEOTIDE SEQUENCE</scope>
    <source>
        <strain evidence="1">Sampled in the wild</strain>
    </source>
</reference>
<dbReference type="OrthoDB" id="6762398at2759"/>
<dbReference type="GO" id="GO:0032039">
    <property type="term" value="C:integrator complex"/>
    <property type="evidence" value="ECO:0007669"/>
    <property type="project" value="TreeGrafter"/>
</dbReference>
<keyword evidence="2" id="KW-1185">Reference proteome</keyword>
<gene>
    <name evidence="1" type="ORF">J437_LFUL009867</name>
</gene>
<reference evidence="1" key="1">
    <citation type="submission" date="2013-04" db="EMBL/GenBank/DDBJ databases">
        <authorList>
            <person name="Qu J."/>
            <person name="Murali S.C."/>
            <person name="Bandaranaike D."/>
            <person name="Bellair M."/>
            <person name="Blankenburg K."/>
            <person name="Chao H."/>
            <person name="Dinh H."/>
            <person name="Doddapaneni H."/>
            <person name="Downs B."/>
            <person name="Dugan-Rocha S."/>
            <person name="Elkadiri S."/>
            <person name="Gnanaolivu R.D."/>
            <person name="Hernandez B."/>
            <person name="Javaid M."/>
            <person name="Jayaseelan J.C."/>
            <person name="Lee S."/>
            <person name="Li M."/>
            <person name="Ming W."/>
            <person name="Munidasa M."/>
            <person name="Muniz J."/>
            <person name="Nguyen L."/>
            <person name="Ongeri F."/>
            <person name="Osuji N."/>
            <person name="Pu L.-L."/>
            <person name="Puazo M."/>
            <person name="Qu C."/>
            <person name="Quiroz J."/>
            <person name="Raj R."/>
            <person name="Weissenberger G."/>
            <person name="Xin Y."/>
            <person name="Zou X."/>
            <person name="Han Y."/>
            <person name="Richards S."/>
            <person name="Worley K."/>
            <person name="Muzny D."/>
            <person name="Gibbs R."/>
        </authorList>
    </citation>
    <scope>NUCLEOTIDE SEQUENCE</scope>
    <source>
        <strain evidence="1">Sampled in the wild</strain>
    </source>
</reference>
<accession>A0A8K0K8D6</accession>
<dbReference type="PANTHER" id="PTHR13350:SF1">
    <property type="entry name" value="INTEGRATOR COMPLEX SUBUNIT 8"/>
    <property type="match status" value="1"/>
</dbReference>
<evidence type="ECO:0000313" key="1">
    <source>
        <dbReference type="EMBL" id="KAG8230394.1"/>
    </source>
</evidence>
<organism evidence="1 2">
    <name type="scientific">Ladona fulva</name>
    <name type="common">Scarce chaser dragonfly</name>
    <name type="synonym">Libellula fulva</name>
    <dbReference type="NCBI Taxonomy" id="123851"/>
    <lineage>
        <taxon>Eukaryota</taxon>
        <taxon>Metazoa</taxon>
        <taxon>Ecdysozoa</taxon>
        <taxon>Arthropoda</taxon>
        <taxon>Hexapoda</taxon>
        <taxon>Insecta</taxon>
        <taxon>Pterygota</taxon>
        <taxon>Palaeoptera</taxon>
        <taxon>Odonata</taxon>
        <taxon>Epiprocta</taxon>
        <taxon>Anisoptera</taxon>
        <taxon>Libelluloidea</taxon>
        <taxon>Libellulidae</taxon>
        <taxon>Ladona</taxon>
    </lineage>
</organism>
<evidence type="ECO:0000313" key="2">
    <source>
        <dbReference type="Proteomes" id="UP000792457"/>
    </source>
</evidence>